<sequence length="271" mass="29278">MNTTHVNGVDIEYEQVGHGEPMLLIHGSNLADGLRPLTTALSRRAASLSFIRYHRRGLGGSAGGRRPVSTEEQAADALGLLDALDLPSAHILGYSYGATVALEAALSAPQRVRSLVLLEPILTEVPSWAEFSRGMEPVMKLYQAGDMEGAVTATFAALGGPTWPDLIRSVGTEALAMAIRDTETYYRVEAPALHRWTLDPQRAAALRAPVLSVRGMNSGQFFAEGRQLLHRHFPDCADADIPDASHLLFLQQPEAIATAVVSFIDRNRESG</sequence>
<dbReference type="RefSeq" id="WP_134103147.1">
    <property type="nucleotide sequence ID" value="NZ_SODP01000001.1"/>
</dbReference>
<keyword evidence="3" id="KW-1185">Reference proteome</keyword>
<evidence type="ECO:0000313" key="2">
    <source>
        <dbReference type="EMBL" id="TDW77863.1"/>
    </source>
</evidence>
<dbReference type="InterPro" id="IPR000073">
    <property type="entry name" value="AB_hydrolase_1"/>
</dbReference>
<gene>
    <name evidence="2" type="ORF">EV653_3039</name>
</gene>
<dbReference type="EMBL" id="SODP01000001">
    <property type="protein sequence ID" value="TDW77863.1"/>
    <property type="molecule type" value="Genomic_DNA"/>
</dbReference>
<name>A0A4R8CP19_9ACTN</name>
<dbReference type="GO" id="GO:0004806">
    <property type="term" value="F:triacylglycerol lipase activity"/>
    <property type="evidence" value="ECO:0007669"/>
    <property type="project" value="TreeGrafter"/>
</dbReference>
<dbReference type="OrthoDB" id="8957634at2"/>
<evidence type="ECO:0000259" key="1">
    <source>
        <dbReference type="Pfam" id="PF00561"/>
    </source>
</evidence>
<feature type="domain" description="AB hydrolase-1" evidence="1">
    <location>
        <begin position="22"/>
        <end position="251"/>
    </location>
</feature>
<dbReference type="Proteomes" id="UP000295146">
    <property type="component" value="Unassembled WGS sequence"/>
</dbReference>
<protein>
    <submittedName>
        <fullName evidence="2">Pimeloyl-ACP methyl ester carboxylesterase</fullName>
    </submittedName>
</protein>
<dbReference type="SUPFAM" id="SSF53474">
    <property type="entry name" value="alpha/beta-Hydrolases"/>
    <property type="match status" value="1"/>
</dbReference>
<dbReference type="AlphaFoldDB" id="A0A4R8CP19"/>
<organism evidence="2 3">
    <name type="scientific">Kribbella pratensis</name>
    <dbReference type="NCBI Taxonomy" id="2512112"/>
    <lineage>
        <taxon>Bacteria</taxon>
        <taxon>Bacillati</taxon>
        <taxon>Actinomycetota</taxon>
        <taxon>Actinomycetes</taxon>
        <taxon>Propionibacteriales</taxon>
        <taxon>Kribbellaceae</taxon>
        <taxon>Kribbella</taxon>
    </lineage>
</organism>
<dbReference type="Gene3D" id="3.40.50.1820">
    <property type="entry name" value="alpha/beta hydrolase"/>
    <property type="match status" value="1"/>
</dbReference>
<proteinExistence type="predicted"/>
<dbReference type="PANTHER" id="PTHR43433">
    <property type="entry name" value="HYDROLASE, ALPHA/BETA FOLD FAMILY PROTEIN"/>
    <property type="match status" value="1"/>
</dbReference>
<evidence type="ECO:0000313" key="3">
    <source>
        <dbReference type="Proteomes" id="UP000295146"/>
    </source>
</evidence>
<dbReference type="Pfam" id="PF00561">
    <property type="entry name" value="Abhydrolase_1"/>
    <property type="match status" value="1"/>
</dbReference>
<dbReference type="InterPro" id="IPR050471">
    <property type="entry name" value="AB_hydrolase"/>
</dbReference>
<reference evidence="2 3" key="1">
    <citation type="submission" date="2019-03" db="EMBL/GenBank/DDBJ databases">
        <title>Genomic Encyclopedia of Type Strains, Phase III (KMG-III): the genomes of soil and plant-associated and newly described type strains.</title>
        <authorList>
            <person name="Whitman W."/>
        </authorList>
    </citation>
    <scope>NUCLEOTIDE SEQUENCE [LARGE SCALE GENOMIC DNA]</scope>
    <source>
        <strain evidence="2 3">VKM Ac-2573</strain>
    </source>
</reference>
<dbReference type="InterPro" id="IPR029058">
    <property type="entry name" value="AB_hydrolase_fold"/>
</dbReference>
<dbReference type="GO" id="GO:0046503">
    <property type="term" value="P:glycerolipid catabolic process"/>
    <property type="evidence" value="ECO:0007669"/>
    <property type="project" value="TreeGrafter"/>
</dbReference>
<accession>A0A4R8CP19</accession>
<comment type="caution">
    <text evidence="2">The sequence shown here is derived from an EMBL/GenBank/DDBJ whole genome shotgun (WGS) entry which is preliminary data.</text>
</comment>
<dbReference type="PANTHER" id="PTHR43433:SF5">
    <property type="entry name" value="AB HYDROLASE-1 DOMAIN-CONTAINING PROTEIN"/>
    <property type="match status" value="1"/>
</dbReference>